<name>A0AC60W0E5_9ARCH</name>
<accession>A0AC60W0E5</accession>
<evidence type="ECO:0000313" key="2">
    <source>
        <dbReference type="Proteomes" id="UP000559653"/>
    </source>
</evidence>
<evidence type="ECO:0000313" key="1">
    <source>
        <dbReference type="EMBL" id="MBA4453138.1"/>
    </source>
</evidence>
<proteinExistence type="predicted"/>
<protein>
    <submittedName>
        <fullName evidence="1">Glycosyltransferase</fullName>
    </submittedName>
</protein>
<comment type="caution">
    <text evidence="1">The sequence shown here is derived from an EMBL/GenBank/DDBJ whole genome shotgun (WGS) entry which is preliminary data.</text>
</comment>
<dbReference type="Proteomes" id="UP000559653">
    <property type="component" value="Unassembled WGS sequence"/>
</dbReference>
<gene>
    <name evidence="1" type="ORF">H2B03_08270</name>
</gene>
<reference evidence="1 2" key="1">
    <citation type="journal article" date="2020" name="Appl. Environ. Microbiol.">
        <title>Genomic Characteristics of a Novel Species of Ammonia-Oxidizing Archaea from the Jiulong River Estuary.</title>
        <authorList>
            <person name="Zou D."/>
            <person name="Wan R."/>
            <person name="Han L."/>
            <person name="Xu M.N."/>
            <person name="Liu Y."/>
            <person name="Liu H."/>
            <person name="Kao S.J."/>
            <person name="Li M."/>
        </authorList>
    </citation>
    <scope>NUCLEOTIDE SEQUENCE [LARGE SCALE GENOMIC DNA]</scope>
    <source>
        <strain evidence="1">W1bin1</strain>
    </source>
</reference>
<organism evidence="1 2">
    <name type="scientific">Candidatus Nitrosomaritimum aestuariumsis</name>
    <dbReference type="NCBI Taxonomy" id="3342354"/>
    <lineage>
        <taxon>Archaea</taxon>
        <taxon>Nitrososphaerota</taxon>
        <taxon>Nitrososphaeria</taxon>
        <taxon>Nitrosopumilales</taxon>
        <taxon>Nitrosopumilaceae</taxon>
        <taxon>Candidatus Nitrosomaritimum</taxon>
    </lineage>
</organism>
<sequence>MSNPDKNLNSSNKTPFSKSSTAMSTPEFVDKANSAKIYDVKKEKKQKIDFVQVVLAASIFAFLGGMIYFILGPISMVAMSIGGVLSIYHMFSNRTKRFSKDHKGRRAPSILLLVLIGSPFLMGGLVAYEGFSLLESPSRILLLWAMTISFWTTMLFVPMSVMSKHKENRQTDITHYPKVSVIVPAYNEEKVIQKTLESMIETKYPRKEIIFVDDGSKDRTLEIAKQFKKDVIVLHKENGGKASALNYGLQYAKGEIVVVVDADTIIGRNSLKEIVKGFEVDEHVAAVAGNIKVRNRVNWITKCQALEYLVGIQVIRRAFDTFGSITVVPGALGAFKKSFVSGTGAYGKETIVEDFDQTIKLLKAGLITQGSIKAVAYTEAPSSLSDFVKQRKRWYRGNIQVLKRHTDALTNTRYGNLQKIALPFLFLSIFITPIIGFTSFFNVIYGVATGDAWWVFEVAGIFMVVHFLMSALAIRIDEEDPKLLWHAGFLLFGFKQIVDFLLLKAIIEQLTRRKATWTSAKRIGD</sequence>
<dbReference type="EMBL" id="JACEMZ010000079">
    <property type="protein sequence ID" value="MBA4453138.1"/>
    <property type="molecule type" value="Genomic_DNA"/>
</dbReference>